<feature type="compositionally biased region" description="Gly residues" evidence="2">
    <location>
        <begin position="198"/>
        <end position="213"/>
    </location>
</feature>
<proteinExistence type="predicted"/>
<reference evidence="5" key="1">
    <citation type="submission" date="2015-02" db="EMBL/GenBank/DDBJ databases">
        <title>Draft Genome of Frankia sp. CpI1-S.</title>
        <authorList>
            <person name="Oshone R.T."/>
            <person name="Ngom M."/>
            <person name="Ghodhbane-Gtari F."/>
            <person name="Gtari M."/>
            <person name="Morris K."/>
            <person name="Thomas K."/>
            <person name="Sen A."/>
            <person name="Tisa L.S."/>
        </authorList>
    </citation>
    <scope>NUCLEOTIDE SEQUENCE [LARGE SCALE GENOMIC DNA]</scope>
    <source>
        <strain evidence="5">CpI1-S</strain>
    </source>
</reference>
<dbReference type="Proteomes" id="UP000032545">
    <property type="component" value="Unassembled WGS sequence"/>
</dbReference>
<dbReference type="PANTHER" id="PTHR30204:SF93">
    <property type="entry name" value="HTH MERR-TYPE DOMAIN-CONTAINING PROTEIN"/>
    <property type="match status" value="1"/>
</dbReference>
<evidence type="ECO:0000313" key="5">
    <source>
        <dbReference type="Proteomes" id="UP000032545"/>
    </source>
</evidence>
<feature type="domain" description="HTH merR-type" evidence="3">
    <location>
        <begin position="67"/>
        <end position="136"/>
    </location>
</feature>
<dbReference type="PATRIC" id="fig|1502723.3.peg.5510"/>
<name>A0A0D8BJB9_9ACTN</name>
<keyword evidence="5" id="KW-1185">Reference proteome</keyword>
<organism evidence="4 5">
    <name type="scientific">Frankia torreyi</name>
    <dbReference type="NCBI Taxonomy" id="1856"/>
    <lineage>
        <taxon>Bacteria</taxon>
        <taxon>Bacillati</taxon>
        <taxon>Actinomycetota</taxon>
        <taxon>Actinomycetes</taxon>
        <taxon>Frankiales</taxon>
        <taxon>Frankiaceae</taxon>
        <taxon>Frankia</taxon>
    </lineage>
</organism>
<reference evidence="4 5" key="2">
    <citation type="journal article" date="2016" name="Genome Announc.">
        <title>Permanent Draft Genome Sequences for Two Variants of Frankia sp. Strain CpI1, the First Frankia Strain Isolated from Root Nodules of Comptonia peregrina.</title>
        <authorList>
            <person name="Oshone R."/>
            <person name="Hurst S.G.IV."/>
            <person name="Abebe-Akele F."/>
            <person name="Simpson S."/>
            <person name="Morris K."/>
            <person name="Thomas W.K."/>
            <person name="Tisa L.S."/>
        </authorList>
    </citation>
    <scope>NUCLEOTIDE SEQUENCE [LARGE SCALE GENOMIC DNA]</scope>
    <source>
        <strain evidence="5">CpI1-S</strain>
    </source>
</reference>
<dbReference type="InterPro" id="IPR009061">
    <property type="entry name" value="DNA-bd_dom_put_sf"/>
</dbReference>
<accession>A0A0D8BJB9</accession>
<dbReference type="PROSITE" id="PS50937">
    <property type="entry name" value="HTH_MERR_2"/>
    <property type="match status" value="1"/>
</dbReference>
<protein>
    <submittedName>
        <fullName evidence="4">Putative transcriptional regulator</fullName>
    </submittedName>
</protein>
<dbReference type="PANTHER" id="PTHR30204">
    <property type="entry name" value="REDOX-CYCLING DRUG-SENSING TRANSCRIPTIONAL ACTIVATOR SOXR"/>
    <property type="match status" value="1"/>
</dbReference>
<comment type="caution">
    <text evidence="4">The sequence shown here is derived from an EMBL/GenBank/DDBJ whole genome shotgun (WGS) entry which is preliminary data.</text>
</comment>
<evidence type="ECO:0000259" key="3">
    <source>
        <dbReference type="PROSITE" id="PS50937"/>
    </source>
</evidence>
<dbReference type="AlphaFoldDB" id="A0A0D8BJB9"/>
<dbReference type="Pfam" id="PF13411">
    <property type="entry name" value="MerR_1"/>
    <property type="match status" value="1"/>
</dbReference>
<gene>
    <name evidence="4" type="ORF">FF36_01286</name>
</gene>
<feature type="region of interest" description="Disordered" evidence="2">
    <location>
        <begin position="192"/>
        <end position="218"/>
    </location>
</feature>
<evidence type="ECO:0000256" key="1">
    <source>
        <dbReference type="ARBA" id="ARBA00023125"/>
    </source>
</evidence>
<dbReference type="EMBL" id="JYFN01000007">
    <property type="protein sequence ID" value="KJE24211.1"/>
    <property type="molecule type" value="Genomic_DNA"/>
</dbReference>
<evidence type="ECO:0000313" key="4">
    <source>
        <dbReference type="EMBL" id="KJE24211.1"/>
    </source>
</evidence>
<keyword evidence="1" id="KW-0238">DNA-binding</keyword>
<sequence length="235" mass="25821">MGASGSRIRRGRAVGQGLPDLYRLCVAADCPRVDARYLNTSRRAHLIRVELSTTSSARSSADARDGRYEIGDVATLVTLSLRTARFYEEAGLLVAVGRSEGGFPLYDDDALDRFFLIKKMKPLGFTVEEMRSLLTLRERITQPGLPPQLRAELHDRLQTWVSLAEEKLASLQEQVRLAEDFMIGLRDDTARSLRTDGDAGGPDRGGPAPGLAGGRLDLDDSFLDFLDDPLGGDDR</sequence>
<dbReference type="InterPro" id="IPR047057">
    <property type="entry name" value="MerR_fam"/>
</dbReference>
<dbReference type="SMART" id="SM00422">
    <property type="entry name" value="HTH_MERR"/>
    <property type="match status" value="1"/>
</dbReference>
<evidence type="ECO:0000256" key="2">
    <source>
        <dbReference type="SAM" id="MobiDB-lite"/>
    </source>
</evidence>
<dbReference type="GO" id="GO:0003677">
    <property type="term" value="F:DNA binding"/>
    <property type="evidence" value="ECO:0007669"/>
    <property type="project" value="UniProtKB-KW"/>
</dbReference>
<dbReference type="Gene3D" id="1.10.1660.10">
    <property type="match status" value="1"/>
</dbReference>
<dbReference type="SUPFAM" id="SSF46955">
    <property type="entry name" value="Putative DNA-binding domain"/>
    <property type="match status" value="1"/>
</dbReference>
<dbReference type="InterPro" id="IPR000551">
    <property type="entry name" value="MerR-type_HTH_dom"/>
</dbReference>
<dbReference type="GO" id="GO:0003700">
    <property type="term" value="F:DNA-binding transcription factor activity"/>
    <property type="evidence" value="ECO:0007669"/>
    <property type="project" value="InterPro"/>
</dbReference>